<keyword evidence="3 8" id="KW-0812">Transmembrane</keyword>
<feature type="transmembrane region" description="Helical" evidence="8">
    <location>
        <begin position="860"/>
        <end position="883"/>
    </location>
</feature>
<keyword evidence="5 8" id="KW-0472">Membrane</keyword>
<evidence type="ECO:0000256" key="5">
    <source>
        <dbReference type="ARBA" id="ARBA00023136"/>
    </source>
</evidence>
<gene>
    <name evidence="11" type="primary">LOC105368389</name>
</gene>
<dbReference type="RefSeq" id="XP_011505700.1">
    <property type="nucleotide sequence ID" value="XM_011507398.1"/>
</dbReference>
<feature type="transmembrane region" description="Helical" evidence="8">
    <location>
        <begin position="1193"/>
        <end position="1215"/>
    </location>
</feature>
<dbReference type="Pfam" id="PF05478">
    <property type="entry name" value="Prominin"/>
    <property type="match status" value="1"/>
</dbReference>
<feature type="compositionally biased region" description="Basic and acidic residues" evidence="7">
    <location>
        <begin position="157"/>
        <end position="189"/>
    </location>
</feature>
<accession>A0AAJ6YWM0</accession>
<evidence type="ECO:0000256" key="2">
    <source>
        <dbReference type="ARBA" id="ARBA00006058"/>
    </source>
</evidence>
<feature type="transmembrane region" description="Helical" evidence="8">
    <location>
        <begin position="547"/>
        <end position="569"/>
    </location>
</feature>
<dbReference type="GO" id="GO:0016020">
    <property type="term" value="C:membrane"/>
    <property type="evidence" value="ECO:0007669"/>
    <property type="project" value="UniProtKB-SubCell"/>
</dbReference>
<evidence type="ECO:0000313" key="11">
    <source>
        <dbReference type="RefSeq" id="XP_011505700.1"/>
    </source>
</evidence>
<evidence type="ECO:0000313" key="10">
    <source>
        <dbReference type="Proteomes" id="UP000695007"/>
    </source>
</evidence>
<evidence type="ECO:0000256" key="3">
    <source>
        <dbReference type="ARBA" id="ARBA00022692"/>
    </source>
</evidence>
<feature type="transmembrane region" description="Helical" evidence="8">
    <location>
        <begin position="589"/>
        <end position="608"/>
    </location>
</feature>
<keyword evidence="6" id="KW-0325">Glycoprotein</keyword>
<protein>
    <submittedName>
        <fullName evidence="11">Prominin-2</fullName>
    </submittedName>
</protein>
<dbReference type="PANTHER" id="PTHR22730">
    <property type="entry name" value="PROMININ PROM PROTEIN"/>
    <property type="match status" value="1"/>
</dbReference>
<comment type="subcellular location">
    <subcellularLocation>
        <location evidence="1">Membrane</location>
        <topology evidence="1">Multi-pass membrane protein</topology>
    </subcellularLocation>
</comment>
<keyword evidence="9" id="KW-0732">Signal</keyword>
<sequence>MALFGMFASLEMVAFLIFITLTPVLMQEAYNLDSPSLLNCTTSANFIIFHPTNSSRLEERNILHHRDFNSNQHFNKYFDDESVNIYPNNRPAKTSTDNKYKNKYFDDSEINRHNDDQDFRDLREQVFGLHGLDVHIDEQSQNNDLEEHLKVQPLKNYRNDENSSKDIEEDEVLNKKSYEKQRSPNKELNKEINKQPLDHTFYNKYINRYPGNRYQNIKQQSVNTQPHDQYLHRNPDEETLQTVKATYLDTFIKDQTNKIKYVDDVDTTRNFNEYNLKTHKYSDENIGFADGNIQNQAVNEQNNKHRESLHMSDTPLDNQNFARHLVNQNPNTHFNEKYNNKQTYKQFDKTPDNQYYDERFIEQNLEKPFSDQHTNRYLNERNFERHSVGQYIEGILDANVHSDRRLSDENYDRRVVNKNVDEYKEPYSDDKLNKLHSDEHLDARKILYDETTTERRKESNASHLMTLTFAKDWEENTPKLNFPKKLGHEKYRMTTLHLDQGLFIFDFLRSFLRFIQPRNIPLDLLKETLEGQVNISTLLAQSMHVEMAFVAVMSIFIVLMFIVPGIELWLCCRTNKYNYQRQPQRGSKLLFLSIFAIILGMCVMTMLVCNEEVTGGVARIPDTVEAALEDLKNYHSSTAVQLRKFVTRSLDVASEAILADLDNVEELLGKPVQDLLSSEIGADVALDMLMGVENASQELAYKTDSVLLRAERAREFGSELSQEANEMRRELERTSRDCAPEDRSLCAVLDPSGLHLALRLDRIARDDRLLRLRSAGRDNLTESVRQARGEYLYIPQHVSRTTLEARNLIRREINTARAKVSDDTRIIEVSDSDISNQLEKAEKLSRQIVPYIRDFENRRWIVGFGITMCVLFIWLLLLGALCCRCGSSENKMRSTLLWFVVLSCFISIALWLTLMASLAIASHAEMILCRPLDDPEFRTIEAILETKMFLGRRLNIPLKDLLQKCEESDSSYPAIQLDNTEKLEQLTAHWTWSGLSRATAKLKVDLSGLRILSPNLRDSLQNLLYASGPNLTEHRIMIQGPILNKDLNALSDQVENVARQMTDRRTARNFQTLAVRMRDLLSRRVKPLMKMQDELVYQLASLELQMQPLQRQVNQSLAHLHSIQYYIDNQGEKIGQLKAKAYVDRLNSFLEQWRTHVLTEMSSEVSKCRPLWDILRGIKLLFCSHILGPLNGLWFAILICVLMMLISTPTAHNLASSYSSQRSCKGSVLLTPRQGSPDTVLMERETWRTPQ</sequence>
<organism evidence="10 11">
    <name type="scientific">Ceratosolen solmsi marchali</name>
    <dbReference type="NCBI Taxonomy" id="326594"/>
    <lineage>
        <taxon>Eukaryota</taxon>
        <taxon>Metazoa</taxon>
        <taxon>Ecdysozoa</taxon>
        <taxon>Arthropoda</taxon>
        <taxon>Hexapoda</taxon>
        <taxon>Insecta</taxon>
        <taxon>Pterygota</taxon>
        <taxon>Neoptera</taxon>
        <taxon>Endopterygota</taxon>
        <taxon>Hymenoptera</taxon>
        <taxon>Apocrita</taxon>
        <taxon>Proctotrupomorpha</taxon>
        <taxon>Chalcidoidea</taxon>
        <taxon>Agaonidae</taxon>
        <taxon>Agaoninae</taxon>
        <taxon>Ceratosolen</taxon>
    </lineage>
</organism>
<dbReference type="PANTHER" id="PTHR22730:SF1">
    <property type="entry name" value="PROMININ-LIKE PROTEIN"/>
    <property type="match status" value="1"/>
</dbReference>
<reference evidence="11" key="1">
    <citation type="submission" date="2025-08" db="UniProtKB">
        <authorList>
            <consortium name="RefSeq"/>
        </authorList>
    </citation>
    <scope>IDENTIFICATION</scope>
</reference>
<keyword evidence="4 8" id="KW-1133">Transmembrane helix</keyword>
<feature type="chain" id="PRO_5042617824" evidence="9">
    <location>
        <begin position="27"/>
        <end position="1251"/>
    </location>
</feature>
<feature type="signal peptide" evidence="9">
    <location>
        <begin position="1"/>
        <end position="26"/>
    </location>
</feature>
<evidence type="ECO:0000256" key="4">
    <source>
        <dbReference type="ARBA" id="ARBA00022989"/>
    </source>
</evidence>
<proteinExistence type="inferred from homology"/>
<dbReference type="InterPro" id="IPR008795">
    <property type="entry name" value="Prominin"/>
</dbReference>
<dbReference type="Proteomes" id="UP000695007">
    <property type="component" value="Unplaced"/>
</dbReference>
<evidence type="ECO:0000256" key="1">
    <source>
        <dbReference type="ARBA" id="ARBA00004141"/>
    </source>
</evidence>
<dbReference type="KEGG" id="csol:105368389"/>
<evidence type="ECO:0000256" key="8">
    <source>
        <dbReference type="SAM" id="Phobius"/>
    </source>
</evidence>
<name>A0AAJ6YWM0_9HYME</name>
<keyword evidence="10" id="KW-1185">Reference proteome</keyword>
<comment type="similarity">
    <text evidence="2">Belongs to the prominin family.</text>
</comment>
<dbReference type="AlphaFoldDB" id="A0AAJ6YWM0"/>
<evidence type="ECO:0000256" key="9">
    <source>
        <dbReference type="SAM" id="SignalP"/>
    </source>
</evidence>
<feature type="region of interest" description="Disordered" evidence="7">
    <location>
        <begin position="139"/>
        <end position="189"/>
    </location>
</feature>
<feature type="transmembrane region" description="Helical" evidence="8">
    <location>
        <begin position="895"/>
        <end position="921"/>
    </location>
</feature>
<evidence type="ECO:0000256" key="7">
    <source>
        <dbReference type="SAM" id="MobiDB-lite"/>
    </source>
</evidence>
<dbReference type="CTD" id="246493"/>
<evidence type="ECO:0000256" key="6">
    <source>
        <dbReference type="ARBA" id="ARBA00023180"/>
    </source>
</evidence>
<dbReference type="GeneID" id="105368389"/>